<dbReference type="SUPFAM" id="SSF55008">
    <property type="entry name" value="HMA, heavy metal-associated domain"/>
    <property type="match status" value="1"/>
</dbReference>
<dbReference type="PANTHER" id="PTHR22814:SF145">
    <property type="entry name" value="COPPER ION BINDING PROTEIN"/>
    <property type="match status" value="1"/>
</dbReference>
<proteinExistence type="predicted"/>
<evidence type="ECO:0000313" key="4">
    <source>
        <dbReference type="EMBL" id="GJM86864.1"/>
    </source>
</evidence>
<accession>A0AAV5BKB8</accession>
<dbReference type="AlphaFoldDB" id="A0AAV5BKB8"/>
<evidence type="ECO:0000259" key="3">
    <source>
        <dbReference type="PROSITE" id="PS50846"/>
    </source>
</evidence>
<dbReference type="GO" id="GO:0046872">
    <property type="term" value="F:metal ion binding"/>
    <property type="evidence" value="ECO:0007669"/>
    <property type="project" value="UniProtKB-KW"/>
</dbReference>
<dbReference type="Proteomes" id="UP001054889">
    <property type="component" value="Unassembled WGS sequence"/>
</dbReference>
<dbReference type="InterPro" id="IPR036163">
    <property type="entry name" value="HMA_dom_sf"/>
</dbReference>
<dbReference type="Gene3D" id="3.30.70.100">
    <property type="match status" value="1"/>
</dbReference>
<keyword evidence="1" id="KW-0479">Metal-binding</keyword>
<reference evidence="4" key="2">
    <citation type="submission" date="2021-12" db="EMBL/GenBank/DDBJ databases">
        <title>Resequencing data analysis of finger millet.</title>
        <authorList>
            <person name="Hatakeyama M."/>
            <person name="Aluri S."/>
            <person name="Balachadran M.T."/>
            <person name="Sivarajan S.R."/>
            <person name="Poveda L."/>
            <person name="Shimizu-Inatsugi R."/>
            <person name="Schlapbach R."/>
            <person name="Sreeman S.M."/>
            <person name="Shimizu K.K."/>
        </authorList>
    </citation>
    <scope>NUCLEOTIDE SEQUENCE</scope>
</reference>
<evidence type="ECO:0000313" key="5">
    <source>
        <dbReference type="Proteomes" id="UP001054889"/>
    </source>
</evidence>
<keyword evidence="5" id="KW-1185">Reference proteome</keyword>
<dbReference type="EMBL" id="BQKI01000001">
    <property type="protein sequence ID" value="GJM86864.1"/>
    <property type="molecule type" value="Genomic_DNA"/>
</dbReference>
<comment type="caution">
    <text evidence="4">The sequence shown here is derived from an EMBL/GenBank/DDBJ whole genome shotgun (WGS) entry which is preliminary data.</text>
</comment>
<dbReference type="CDD" id="cd00371">
    <property type="entry name" value="HMA"/>
    <property type="match status" value="1"/>
</dbReference>
<feature type="domain" description="HMA" evidence="3">
    <location>
        <begin position="27"/>
        <end position="90"/>
    </location>
</feature>
<dbReference type="PANTHER" id="PTHR22814">
    <property type="entry name" value="COPPER TRANSPORT PROTEIN ATOX1-RELATED"/>
    <property type="match status" value="1"/>
</dbReference>
<dbReference type="Pfam" id="PF00403">
    <property type="entry name" value="HMA"/>
    <property type="match status" value="1"/>
</dbReference>
<dbReference type="PROSITE" id="PS50846">
    <property type="entry name" value="HMA_2"/>
    <property type="match status" value="1"/>
</dbReference>
<sequence length="152" mass="16787">MRQLCGFLGGSNGGQKDKKKVVHRRQVQTVELKVRMDCQRCEREVKKALTGLRGVQHVEVNRLLQKVTVTGEVDPPAVLRRAQSTGKKAEPWPQNPCRLRPGGGRGPLRPRGGSPAPGPRRQWRVISSALRVNISVSLTSLTLSHTVFSVLL</sequence>
<gene>
    <name evidence="4" type="primary">ga02763</name>
    <name evidence="4" type="ORF">PR202_ga02763</name>
</gene>
<name>A0AAV5BKB8_ELECO</name>
<dbReference type="InterPro" id="IPR006121">
    <property type="entry name" value="HMA_dom"/>
</dbReference>
<feature type="region of interest" description="Disordered" evidence="2">
    <location>
        <begin position="80"/>
        <end position="121"/>
    </location>
</feature>
<evidence type="ECO:0000256" key="2">
    <source>
        <dbReference type="SAM" id="MobiDB-lite"/>
    </source>
</evidence>
<evidence type="ECO:0000256" key="1">
    <source>
        <dbReference type="ARBA" id="ARBA00022723"/>
    </source>
</evidence>
<organism evidence="4 5">
    <name type="scientific">Eleusine coracana subsp. coracana</name>
    <dbReference type="NCBI Taxonomy" id="191504"/>
    <lineage>
        <taxon>Eukaryota</taxon>
        <taxon>Viridiplantae</taxon>
        <taxon>Streptophyta</taxon>
        <taxon>Embryophyta</taxon>
        <taxon>Tracheophyta</taxon>
        <taxon>Spermatophyta</taxon>
        <taxon>Magnoliopsida</taxon>
        <taxon>Liliopsida</taxon>
        <taxon>Poales</taxon>
        <taxon>Poaceae</taxon>
        <taxon>PACMAD clade</taxon>
        <taxon>Chloridoideae</taxon>
        <taxon>Cynodonteae</taxon>
        <taxon>Eleusininae</taxon>
        <taxon>Eleusine</taxon>
    </lineage>
</organism>
<protein>
    <recommendedName>
        <fullName evidence="3">HMA domain-containing protein</fullName>
    </recommendedName>
</protein>
<reference evidence="4" key="1">
    <citation type="journal article" date="2018" name="DNA Res.">
        <title>Multiple hybrid de novo genome assembly of finger millet, an orphan allotetraploid crop.</title>
        <authorList>
            <person name="Hatakeyama M."/>
            <person name="Aluri S."/>
            <person name="Balachadran M.T."/>
            <person name="Sivarajan S.R."/>
            <person name="Patrignani A."/>
            <person name="Gruter S."/>
            <person name="Poveda L."/>
            <person name="Shimizu-Inatsugi R."/>
            <person name="Baeten J."/>
            <person name="Francoijs K.J."/>
            <person name="Nataraja K.N."/>
            <person name="Reddy Y.A.N."/>
            <person name="Phadnis S."/>
            <person name="Ravikumar R.L."/>
            <person name="Schlapbach R."/>
            <person name="Sreeman S.M."/>
            <person name="Shimizu K.K."/>
        </authorList>
    </citation>
    <scope>NUCLEOTIDE SEQUENCE</scope>
</reference>